<keyword evidence="2" id="KW-1133">Transmembrane helix</keyword>
<reference evidence="3 4" key="1">
    <citation type="submission" date="2018-08" db="EMBL/GenBank/DDBJ databases">
        <title>A genome reference for cultivated species of the human gut microbiota.</title>
        <authorList>
            <person name="Zou Y."/>
            <person name="Xue W."/>
            <person name="Luo G."/>
        </authorList>
    </citation>
    <scope>NUCLEOTIDE SEQUENCE [LARGE SCALE GENOMIC DNA]</scope>
    <source>
        <strain evidence="3 4">AM18-6</strain>
    </source>
</reference>
<feature type="coiled-coil region" evidence="1">
    <location>
        <begin position="138"/>
        <end position="168"/>
    </location>
</feature>
<keyword evidence="2" id="KW-0472">Membrane</keyword>
<keyword evidence="1" id="KW-0175">Coiled coil</keyword>
<comment type="caution">
    <text evidence="3">The sequence shown here is derived from an EMBL/GenBank/DDBJ whole genome shotgun (WGS) entry which is preliminary data.</text>
</comment>
<dbReference type="AlphaFoldDB" id="A0A396BTB8"/>
<feature type="transmembrane region" description="Helical" evidence="2">
    <location>
        <begin position="20"/>
        <end position="38"/>
    </location>
</feature>
<evidence type="ECO:0000256" key="1">
    <source>
        <dbReference type="SAM" id="Coils"/>
    </source>
</evidence>
<sequence>MNMILKYDFWILKKYYIKTIRFIINNFIFQIIHSYFAHTTKYKNHIIQKYMKSYFIFTIVLTVAYLVYYAVIIVQDLYGKKGNGKPEEEVFDLGAPEDEQSVYVTESDTGFNVGNEKYETDVAPTASPAPQETETADNNGEIAVAEKLKRLKAQAEEQMEETATYLSDAYTADELYKAMLAKGKTGNRPELVWKPLKDRL</sequence>
<evidence type="ECO:0000313" key="4">
    <source>
        <dbReference type="Proteomes" id="UP000266644"/>
    </source>
</evidence>
<organism evidence="3 4">
    <name type="scientific">Bacteroides fragilis</name>
    <dbReference type="NCBI Taxonomy" id="817"/>
    <lineage>
        <taxon>Bacteria</taxon>
        <taxon>Pseudomonadati</taxon>
        <taxon>Bacteroidota</taxon>
        <taxon>Bacteroidia</taxon>
        <taxon>Bacteroidales</taxon>
        <taxon>Bacteroidaceae</taxon>
        <taxon>Bacteroides</taxon>
    </lineage>
</organism>
<evidence type="ECO:0000313" key="3">
    <source>
        <dbReference type="EMBL" id="RHH09879.1"/>
    </source>
</evidence>
<evidence type="ECO:0000256" key="2">
    <source>
        <dbReference type="SAM" id="Phobius"/>
    </source>
</evidence>
<dbReference type="Proteomes" id="UP000266644">
    <property type="component" value="Unassembled WGS sequence"/>
</dbReference>
<dbReference type="EMBL" id="QRJE01000021">
    <property type="protein sequence ID" value="RHH09879.1"/>
    <property type="molecule type" value="Genomic_DNA"/>
</dbReference>
<proteinExistence type="predicted"/>
<name>A0A396BTB8_BACFG</name>
<feature type="transmembrane region" description="Helical" evidence="2">
    <location>
        <begin position="54"/>
        <end position="74"/>
    </location>
</feature>
<protein>
    <submittedName>
        <fullName evidence="3">Uncharacterized protein</fullName>
    </submittedName>
</protein>
<accession>A0A396BTB8</accession>
<keyword evidence="2" id="KW-0812">Transmembrane</keyword>
<gene>
    <name evidence="3" type="ORF">DW228_13725</name>
</gene>